<dbReference type="RefSeq" id="WP_045317128.1">
    <property type="nucleotide sequence ID" value="NZ_JYJG01000403.1"/>
</dbReference>
<protein>
    <recommendedName>
        <fullName evidence="2">Knr4/Smi1-like domain-containing protein</fullName>
    </recommendedName>
</protein>
<dbReference type="PANTHER" id="PTHR47432">
    <property type="entry name" value="CELL WALL ASSEMBLY REGULATOR SMI1"/>
    <property type="match status" value="1"/>
</dbReference>
<dbReference type="InterPro" id="IPR018958">
    <property type="entry name" value="Knr4/Smi1-like_dom"/>
</dbReference>
<dbReference type="OrthoDB" id="4759758at2"/>
<comment type="caution">
    <text evidence="3">The sequence shown here is derived from an EMBL/GenBank/DDBJ whole genome shotgun (WGS) entry which is preliminary data.</text>
</comment>
<feature type="domain" description="Knr4/Smi1-like" evidence="2">
    <location>
        <begin position="112"/>
        <end position="233"/>
    </location>
</feature>
<evidence type="ECO:0000313" key="4">
    <source>
        <dbReference type="Proteomes" id="UP000033393"/>
    </source>
</evidence>
<evidence type="ECO:0000259" key="2">
    <source>
        <dbReference type="Pfam" id="PF09346"/>
    </source>
</evidence>
<keyword evidence="4" id="KW-1185">Reference proteome</keyword>
<dbReference type="PANTHER" id="PTHR47432:SF1">
    <property type="entry name" value="CELL WALL ASSEMBLY REGULATOR SMI1"/>
    <property type="match status" value="1"/>
</dbReference>
<proteinExistence type="predicted"/>
<sequence length="416" mass="44212">MQAELAAVAQELLAVVEPGFDYLTLRASCTGSAASVRLTSGPSEQDVPHAPSRETLTPIGAIRPTVFEMRINADGTFHALVTEITVKDNSHIPPTYTIVLKPRPPRPHLASSLADVEAAIGAPLPAEVHEFYASGAKIDDAQVYSPDEILLTWSFDGRMADEDPWDWEGPVLYVGPPGAVRAVQLHPLWVPFACNEWGDHLCIDLAPGPNGRVGQVIQLAGESPMRYLADSVTNLVMPDEDVGSKGLEDHFSVAGRDVASLPPTLQKLSLWDAGDLDFGLLAHLTSLRMLNVVRGGTVRLGGLAHLPLERIVVAGDEIELPACETLTALELSGGARVELPSLPNLRMLDVSGVDVDVESLPQVDYLVLNTGQWQRCAQTPATATLAGESSLASALDWARERGAGLGGEVVTGTAAS</sequence>
<dbReference type="AlphaFoldDB" id="A0A0F0GIH0"/>
<evidence type="ECO:0000256" key="1">
    <source>
        <dbReference type="SAM" id="MobiDB-lite"/>
    </source>
</evidence>
<evidence type="ECO:0000313" key="3">
    <source>
        <dbReference type="EMBL" id="KJK39760.1"/>
    </source>
</evidence>
<dbReference type="PATRIC" id="fig|68170.10.peg.845"/>
<name>A0A0F0GIH0_LENAE</name>
<reference evidence="3 4" key="1">
    <citation type="submission" date="2015-02" db="EMBL/GenBank/DDBJ databases">
        <authorList>
            <person name="Ju K.-S."/>
            <person name="Doroghazi J.R."/>
            <person name="Metcalf W."/>
        </authorList>
    </citation>
    <scope>NUCLEOTIDE SEQUENCE [LARGE SCALE GENOMIC DNA]</scope>
    <source>
        <strain evidence="3 4">NRRL B-16140</strain>
    </source>
</reference>
<feature type="region of interest" description="Disordered" evidence="1">
    <location>
        <begin position="36"/>
        <end position="55"/>
    </location>
</feature>
<gene>
    <name evidence="3" type="ORF">UK23_40605</name>
</gene>
<dbReference type="Pfam" id="PF09346">
    <property type="entry name" value="SMI1_KNR4"/>
    <property type="match status" value="1"/>
</dbReference>
<dbReference type="EMBL" id="JYJG01000403">
    <property type="protein sequence ID" value="KJK39760.1"/>
    <property type="molecule type" value="Genomic_DNA"/>
</dbReference>
<accession>A0A0F0GIH0</accession>
<dbReference type="Proteomes" id="UP000033393">
    <property type="component" value="Unassembled WGS sequence"/>
</dbReference>
<dbReference type="InterPro" id="IPR051873">
    <property type="entry name" value="KNR4/SMI1_regulator"/>
</dbReference>
<organism evidence="3 4">
    <name type="scientific">Lentzea aerocolonigenes</name>
    <name type="common">Lechevalieria aerocolonigenes</name>
    <name type="synonym">Saccharothrix aerocolonigenes</name>
    <dbReference type="NCBI Taxonomy" id="68170"/>
    <lineage>
        <taxon>Bacteria</taxon>
        <taxon>Bacillati</taxon>
        <taxon>Actinomycetota</taxon>
        <taxon>Actinomycetes</taxon>
        <taxon>Pseudonocardiales</taxon>
        <taxon>Pseudonocardiaceae</taxon>
        <taxon>Lentzea</taxon>
    </lineage>
</organism>